<dbReference type="RefSeq" id="WP_219876000.1">
    <property type="nucleotide sequence ID" value="NZ_JAHYXK010000002.1"/>
</dbReference>
<evidence type="ECO:0000256" key="8">
    <source>
        <dbReference type="ARBA" id="ARBA00023065"/>
    </source>
</evidence>
<dbReference type="EMBL" id="JAHYXK010000002">
    <property type="protein sequence ID" value="MBW7466116.1"/>
    <property type="molecule type" value="Genomic_DNA"/>
</dbReference>
<keyword evidence="5" id="KW-0630">Potassium</keyword>
<reference evidence="12 13" key="1">
    <citation type="journal article" date="2016" name="Int. J. Syst. Evol. Microbiol.">
        <title>Pontibacter aydingkolensis sp. nov., isolated from soil of a salt lake.</title>
        <authorList>
            <person name="Osman G."/>
            <person name="Zhang T."/>
            <person name="Lou K."/>
            <person name="Gao Y."/>
            <person name="Chang W."/>
            <person name="Lin Q."/>
            <person name="Yang H.M."/>
            <person name="Huo X.D."/>
            <person name="Wang N."/>
        </authorList>
    </citation>
    <scope>NUCLEOTIDE SEQUENCE [LARGE SCALE GENOMIC DNA]</scope>
    <source>
        <strain evidence="12 13">KACC 19255</strain>
    </source>
</reference>
<dbReference type="PROSITE" id="PS51202">
    <property type="entry name" value="RCK_C"/>
    <property type="match status" value="1"/>
</dbReference>
<dbReference type="PANTHER" id="PTHR32507:SF7">
    <property type="entry name" value="K(+)_H(+) ANTIPORTER NHAP2"/>
    <property type="match status" value="1"/>
</dbReference>
<comment type="caution">
    <text evidence="12">The sequence shown here is derived from an EMBL/GenBank/DDBJ whole genome shotgun (WGS) entry which is preliminary data.</text>
</comment>
<keyword evidence="4" id="KW-1003">Cell membrane</keyword>
<dbReference type="InterPro" id="IPR036721">
    <property type="entry name" value="RCK_C_sf"/>
</dbReference>
<evidence type="ECO:0000256" key="6">
    <source>
        <dbReference type="ARBA" id="ARBA00022692"/>
    </source>
</evidence>
<organism evidence="12 13">
    <name type="scientific">Pontibacter aydingkolensis</name>
    <dbReference type="NCBI Taxonomy" id="1911536"/>
    <lineage>
        <taxon>Bacteria</taxon>
        <taxon>Pseudomonadati</taxon>
        <taxon>Bacteroidota</taxon>
        <taxon>Cytophagia</taxon>
        <taxon>Cytophagales</taxon>
        <taxon>Hymenobacteraceae</taxon>
        <taxon>Pontibacter</taxon>
    </lineage>
</organism>
<proteinExistence type="predicted"/>
<feature type="transmembrane region" description="Helical" evidence="10">
    <location>
        <begin position="275"/>
        <end position="293"/>
    </location>
</feature>
<dbReference type="NCBIfam" id="NF003716">
    <property type="entry name" value="PRK05326.1-3"/>
    <property type="match status" value="1"/>
</dbReference>
<accession>A0ABS7CQJ3</accession>
<dbReference type="Proteomes" id="UP000813018">
    <property type="component" value="Unassembled WGS sequence"/>
</dbReference>
<feature type="transmembrane region" description="Helical" evidence="10">
    <location>
        <begin position="91"/>
        <end position="115"/>
    </location>
</feature>
<dbReference type="Pfam" id="PF00999">
    <property type="entry name" value="Na_H_Exchanger"/>
    <property type="match status" value="1"/>
</dbReference>
<feature type="domain" description="RCK C-terminal" evidence="11">
    <location>
        <begin position="404"/>
        <end position="486"/>
    </location>
</feature>
<dbReference type="InterPro" id="IPR006153">
    <property type="entry name" value="Cation/H_exchanger_TM"/>
</dbReference>
<keyword evidence="6 10" id="KW-0812">Transmembrane</keyword>
<feature type="transmembrane region" description="Helical" evidence="10">
    <location>
        <begin position="222"/>
        <end position="239"/>
    </location>
</feature>
<evidence type="ECO:0000313" key="12">
    <source>
        <dbReference type="EMBL" id="MBW7466116.1"/>
    </source>
</evidence>
<feature type="transmembrane region" description="Helical" evidence="10">
    <location>
        <begin position="367"/>
        <end position="390"/>
    </location>
</feature>
<feature type="transmembrane region" description="Helical" evidence="10">
    <location>
        <begin position="60"/>
        <end position="79"/>
    </location>
</feature>
<keyword evidence="5" id="KW-0633">Potassium transport</keyword>
<protein>
    <submittedName>
        <fullName evidence="12">Potassium/proton antiporter</fullName>
    </submittedName>
</protein>
<sequence length="492" mass="54080">MSFTIEDILLGASILLFLSILISKSLGRLGIPALLLFLGVGMLAGSEGIGGIYFDDSRTAQSMGTIALTLILFSGGLDTRWESTRPVLWRGVMLSTIGVFITAMLVGVFAAYMLNFSLLEGLLLGAIVSSTDAAAVFSILRSKNIGLKNNLRPTLELESGSNDPMAYFLTVSFTFLLINQDASIWNLVPMFFLQMTIGAVMGVVMGRAMLWTINKIKLEQEGLYPALTLAMVIFTFAFTNVLNGNGFLSVYVAAVILGNRNFIHKRSLTKFYDGVAWLMQILMFLTLGLLVFPSHMIPVIGVGILISLFLIFVARPISVFLSMSFFNTTFQDKLYVSWVGLRGAVPIVFATYPLLAGVEKSDMIFNIVFFIVLTSVLLQGTTLTQVADWLKLSERDSKPKKYQFDLEMGWDLKNELTEILLPSESAAIGKSLVDLQLPKTTLIVLINRNGKFVTPNGATVLEPHDVLFVMTDHDEELLKVNQALGIIESSNT</sequence>
<dbReference type="InterPro" id="IPR038770">
    <property type="entry name" value="Na+/solute_symporter_sf"/>
</dbReference>
<dbReference type="Gene3D" id="3.30.70.1450">
    <property type="entry name" value="Regulator of K+ conductance, C-terminal domain"/>
    <property type="match status" value="1"/>
</dbReference>
<feature type="transmembrane region" description="Helical" evidence="10">
    <location>
        <begin position="299"/>
        <end position="322"/>
    </location>
</feature>
<evidence type="ECO:0000313" key="13">
    <source>
        <dbReference type="Proteomes" id="UP000813018"/>
    </source>
</evidence>
<feature type="transmembrane region" description="Helical" evidence="10">
    <location>
        <begin position="34"/>
        <end position="54"/>
    </location>
</feature>
<dbReference type="Gene3D" id="1.20.1530.20">
    <property type="match status" value="1"/>
</dbReference>
<keyword evidence="8" id="KW-0406">Ion transport</keyword>
<evidence type="ECO:0000256" key="10">
    <source>
        <dbReference type="SAM" id="Phobius"/>
    </source>
</evidence>
<keyword evidence="2" id="KW-0813">Transport</keyword>
<comment type="subcellular location">
    <subcellularLocation>
        <location evidence="1">Cell membrane</location>
        <topology evidence="1">Multi-pass membrane protein</topology>
    </subcellularLocation>
</comment>
<feature type="transmembrane region" description="Helical" evidence="10">
    <location>
        <begin position="121"/>
        <end position="140"/>
    </location>
</feature>
<dbReference type="Pfam" id="PF02080">
    <property type="entry name" value="TrkA_C"/>
    <property type="match status" value="1"/>
</dbReference>
<dbReference type="PANTHER" id="PTHR32507">
    <property type="entry name" value="NA(+)/H(+) ANTIPORTER 1"/>
    <property type="match status" value="1"/>
</dbReference>
<keyword evidence="13" id="KW-1185">Reference proteome</keyword>
<gene>
    <name evidence="12" type="ORF">K0O23_03480</name>
</gene>
<evidence type="ECO:0000256" key="2">
    <source>
        <dbReference type="ARBA" id="ARBA00022448"/>
    </source>
</evidence>
<keyword evidence="9 10" id="KW-0472">Membrane</keyword>
<evidence type="ECO:0000256" key="3">
    <source>
        <dbReference type="ARBA" id="ARBA00022449"/>
    </source>
</evidence>
<name>A0ABS7CQJ3_9BACT</name>
<keyword evidence="3" id="KW-0050">Antiport</keyword>
<evidence type="ECO:0000256" key="4">
    <source>
        <dbReference type="ARBA" id="ARBA00022475"/>
    </source>
</evidence>
<dbReference type="SUPFAM" id="SSF116726">
    <property type="entry name" value="TrkA C-terminal domain-like"/>
    <property type="match status" value="1"/>
</dbReference>
<evidence type="ECO:0000259" key="11">
    <source>
        <dbReference type="PROSITE" id="PS51202"/>
    </source>
</evidence>
<evidence type="ECO:0000256" key="5">
    <source>
        <dbReference type="ARBA" id="ARBA00022538"/>
    </source>
</evidence>
<evidence type="ECO:0000256" key="1">
    <source>
        <dbReference type="ARBA" id="ARBA00004651"/>
    </source>
</evidence>
<evidence type="ECO:0000256" key="7">
    <source>
        <dbReference type="ARBA" id="ARBA00022989"/>
    </source>
</evidence>
<feature type="transmembrane region" description="Helical" evidence="10">
    <location>
        <begin position="245"/>
        <end position="263"/>
    </location>
</feature>
<keyword evidence="7 10" id="KW-1133">Transmembrane helix</keyword>
<evidence type="ECO:0000256" key="9">
    <source>
        <dbReference type="ARBA" id="ARBA00023136"/>
    </source>
</evidence>
<feature type="transmembrane region" description="Helical" evidence="10">
    <location>
        <begin position="190"/>
        <end position="210"/>
    </location>
</feature>
<dbReference type="NCBIfam" id="NF003715">
    <property type="entry name" value="PRK05326.1-2"/>
    <property type="match status" value="1"/>
</dbReference>
<feature type="transmembrane region" description="Helical" evidence="10">
    <location>
        <begin position="334"/>
        <end position="355"/>
    </location>
</feature>
<feature type="transmembrane region" description="Helical" evidence="10">
    <location>
        <begin position="6"/>
        <end position="22"/>
    </location>
</feature>
<dbReference type="InterPro" id="IPR006037">
    <property type="entry name" value="RCK_C"/>
</dbReference>